<keyword evidence="4" id="KW-1185">Reference proteome</keyword>
<dbReference type="InterPro" id="IPR025309">
    <property type="entry name" value="KTSC_dom"/>
</dbReference>
<reference evidence="3 5" key="2">
    <citation type="submission" date="2018-10" db="EMBL/GenBank/DDBJ databases">
        <title>Genomic Encyclopedia of Archaeal and Bacterial Type Strains, Phase II (KMG-II): from individual species to whole genera.</title>
        <authorList>
            <person name="Goeker M."/>
        </authorList>
    </citation>
    <scope>NUCLEOTIDE SEQUENCE [LARGE SCALE GENOMIC DNA]</scope>
    <source>
        <strain evidence="3 5">DSM 21886</strain>
    </source>
</reference>
<comment type="caution">
    <text evidence="3">The sequence shown here is derived from an EMBL/GenBank/DDBJ whole genome shotgun (WGS) entry which is preliminary data.</text>
</comment>
<dbReference type="EMBL" id="PJND01000007">
    <property type="protein sequence ID" value="PKW29512.1"/>
    <property type="molecule type" value="Genomic_DNA"/>
</dbReference>
<dbReference type="CDD" id="cd06257">
    <property type="entry name" value="DnaJ"/>
    <property type="match status" value="1"/>
</dbReference>
<protein>
    <submittedName>
        <fullName evidence="3">DnaJ-like protein</fullName>
    </submittedName>
</protein>
<evidence type="ECO:0000313" key="5">
    <source>
        <dbReference type="Proteomes" id="UP000275027"/>
    </source>
</evidence>
<dbReference type="InterPro" id="IPR036869">
    <property type="entry name" value="J_dom_sf"/>
</dbReference>
<evidence type="ECO:0000259" key="1">
    <source>
        <dbReference type="PROSITE" id="PS50076"/>
    </source>
</evidence>
<sequence length="183" mass="21409">MPTFQSPLQINTEHLRILHSNLTTFAADKKGSTITMKRIVEHRKLLGVDKTVTLKELKTIYRNTMKDSHPDKFVDDEAGRLEAEEKSKSVIEAYHFLVSINPETQERYREEYEETTSKSNIHDFYYEKQILVIQHLDGNSYEYIGVPRNTYIKMVNAESPSRFARRHIYGSFIYRKAGVMAED</sequence>
<evidence type="ECO:0000313" key="3">
    <source>
        <dbReference type="EMBL" id="RLJ34987.1"/>
    </source>
</evidence>
<dbReference type="Proteomes" id="UP000275027">
    <property type="component" value="Unassembled WGS sequence"/>
</dbReference>
<accession>A0A497UYQ9</accession>
<reference evidence="2 4" key="1">
    <citation type="submission" date="2017-12" db="EMBL/GenBank/DDBJ databases">
        <title>Genomic Encyclopedia of Type Strains, Phase III (KMG-III): the genomes of soil and plant-associated and newly described type strains.</title>
        <authorList>
            <person name="Whitman W."/>
        </authorList>
    </citation>
    <scope>NUCLEOTIDE SEQUENCE [LARGE SCALE GENOMIC DNA]</scope>
    <source>
        <strain evidence="2 4">IP-10</strain>
    </source>
</reference>
<dbReference type="Proteomes" id="UP000233767">
    <property type="component" value="Unassembled WGS sequence"/>
</dbReference>
<dbReference type="AlphaFoldDB" id="A0A497UYQ9"/>
<proteinExistence type="predicted"/>
<dbReference type="PRINTS" id="PR00625">
    <property type="entry name" value="JDOMAIN"/>
</dbReference>
<name>A0A497UYQ9_9FLAO</name>
<dbReference type="Pfam" id="PF00226">
    <property type="entry name" value="DnaJ"/>
    <property type="match status" value="1"/>
</dbReference>
<dbReference type="InterPro" id="IPR001623">
    <property type="entry name" value="DnaJ_domain"/>
</dbReference>
<dbReference type="SMART" id="SM00271">
    <property type="entry name" value="DnaJ"/>
    <property type="match status" value="1"/>
</dbReference>
<evidence type="ECO:0000313" key="2">
    <source>
        <dbReference type="EMBL" id="PKW29512.1"/>
    </source>
</evidence>
<evidence type="ECO:0000313" key="4">
    <source>
        <dbReference type="Proteomes" id="UP000233767"/>
    </source>
</evidence>
<organism evidence="3 5">
    <name type="scientific">Flavobacterium lindanitolerans</name>
    <dbReference type="NCBI Taxonomy" id="428988"/>
    <lineage>
        <taxon>Bacteria</taxon>
        <taxon>Pseudomonadati</taxon>
        <taxon>Bacteroidota</taxon>
        <taxon>Flavobacteriia</taxon>
        <taxon>Flavobacteriales</taxon>
        <taxon>Flavobacteriaceae</taxon>
        <taxon>Flavobacterium</taxon>
    </lineage>
</organism>
<dbReference type="SUPFAM" id="SSF46565">
    <property type="entry name" value="Chaperone J-domain"/>
    <property type="match status" value="1"/>
</dbReference>
<dbReference type="PROSITE" id="PS50076">
    <property type="entry name" value="DNAJ_2"/>
    <property type="match status" value="1"/>
</dbReference>
<feature type="domain" description="J" evidence="1">
    <location>
        <begin position="41"/>
        <end position="116"/>
    </location>
</feature>
<dbReference type="Gene3D" id="1.10.287.110">
    <property type="entry name" value="DnaJ domain"/>
    <property type="match status" value="1"/>
</dbReference>
<dbReference type="EMBL" id="RCCB01000010">
    <property type="protein sequence ID" value="RLJ34987.1"/>
    <property type="molecule type" value="Genomic_DNA"/>
</dbReference>
<gene>
    <name evidence="2" type="ORF">B0G92_1149</name>
    <name evidence="3" type="ORF">CLV50_0355</name>
</gene>
<dbReference type="Pfam" id="PF13619">
    <property type="entry name" value="KTSC"/>
    <property type="match status" value="1"/>
</dbReference>